<dbReference type="PANTHER" id="PTHR48090">
    <property type="entry name" value="UNDECAPRENYL-PHOSPHATE 4-DEOXY-4-FORMAMIDO-L-ARABINOSE TRANSFERASE-RELATED"/>
    <property type="match status" value="1"/>
</dbReference>
<comment type="caution">
    <text evidence="2">The sequence shown here is derived from an EMBL/GenBank/DDBJ whole genome shotgun (WGS) entry which is preliminary data.</text>
</comment>
<evidence type="ECO:0000313" key="3">
    <source>
        <dbReference type="Proteomes" id="UP000646659"/>
    </source>
</evidence>
<protein>
    <submittedName>
        <fullName evidence="2">Glycosyltransferase family 2 protein</fullName>
    </submittedName>
</protein>
<feature type="domain" description="Glycosyltransferase 2-like" evidence="1">
    <location>
        <begin position="14"/>
        <end position="133"/>
    </location>
</feature>
<reference evidence="2" key="1">
    <citation type="submission" date="2018-06" db="EMBL/GenBank/DDBJ databases">
        <title>Draft genome sequence of Methanothermobacter thermautotrophicus Strain WHS, a thermophilic, hydrogenotrophic methanogen isolated from Washburn Hot Springs in Yellowstone National Park, USA.</title>
        <authorList>
            <person name="Mckay L.J."/>
            <person name="Klingelsmith K."/>
            <person name="Inskeep W.P."/>
            <person name="Fields M.W."/>
        </authorList>
    </citation>
    <scope>NUCLEOTIDE SEQUENCE</scope>
    <source>
        <strain evidence="2">WHS</strain>
    </source>
</reference>
<dbReference type="InterPro" id="IPR029044">
    <property type="entry name" value="Nucleotide-diphossugar_trans"/>
</dbReference>
<organism evidence="2 3">
    <name type="scientific">Methanothermobacter thermautotrophicus</name>
    <name type="common">Methanobacterium thermoformicicum</name>
    <dbReference type="NCBI Taxonomy" id="145262"/>
    <lineage>
        <taxon>Archaea</taxon>
        <taxon>Methanobacteriati</taxon>
        <taxon>Methanobacteriota</taxon>
        <taxon>Methanomada group</taxon>
        <taxon>Methanobacteria</taxon>
        <taxon>Methanobacteriales</taxon>
        <taxon>Methanobacteriaceae</taxon>
        <taxon>Methanothermobacter</taxon>
    </lineage>
</organism>
<accession>A0A842YKJ6</accession>
<gene>
    <name evidence="2" type="ORF">DNK57_00620</name>
</gene>
<proteinExistence type="predicted"/>
<dbReference type="PANTHER" id="PTHR48090:SF7">
    <property type="entry name" value="RFBJ PROTEIN"/>
    <property type="match status" value="1"/>
</dbReference>
<dbReference type="SUPFAM" id="SSF53448">
    <property type="entry name" value="Nucleotide-diphospho-sugar transferases"/>
    <property type="match status" value="1"/>
</dbReference>
<dbReference type="InterPro" id="IPR001173">
    <property type="entry name" value="Glyco_trans_2-like"/>
</dbReference>
<dbReference type="Proteomes" id="UP000646659">
    <property type="component" value="Unassembled WGS sequence"/>
</dbReference>
<dbReference type="EMBL" id="QKOF01000001">
    <property type="protein sequence ID" value="MBE2899338.1"/>
    <property type="molecule type" value="Genomic_DNA"/>
</dbReference>
<dbReference type="GO" id="GO:0016740">
    <property type="term" value="F:transferase activity"/>
    <property type="evidence" value="ECO:0007669"/>
    <property type="project" value="UniProtKB-KW"/>
</dbReference>
<dbReference type="Gene3D" id="3.90.550.10">
    <property type="entry name" value="Spore Coat Polysaccharide Biosynthesis Protein SpsA, Chain A"/>
    <property type="match status" value="1"/>
</dbReference>
<dbReference type="InterPro" id="IPR050256">
    <property type="entry name" value="Glycosyltransferase_2"/>
</dbReference>
<keyword evidence="2" id="KW-0808">Transferase</keyword>
<dbReference type="CDD" id="cd04179">
    <property type="entry name" value="DPM_DPG-synthase_like"/>
    <property type="match status" value="1"/>
</dbReference>
<evidence type="ECO:0000259" key="1">
    <source>
        <dbReference type="Pfam" id="PF00535"/>
    </source>
</evidence>
<dbReference type="Pfam" id="PF00535">
    <property type="entry name" value="Glycos_transf_2"/>
    <property type="match status" value="1"/>
</dbReference>
<evidence type="ECO:0000313" key="2">
    <source>
        <dbReference type="EMBL" id="MBE2899338.1"/>
    </source>
</evidence>
<name>A0A842YKJ6_METTF</name>
<sequence>MESMAGHRQKDVAVVVPVYNEEKTVAGVIESLLDRGYRVIAVDDGSRDSTPEILAGMSSEREGLSVYTHVINRGLGAALRTGLRAAVGEGASYIVTFDADGQHDPDDIEGVIEPLMEGEADVVIGSREFSEMPLSRSIGNTIMNLLTLLFYGCRVSDSQSGLRAFTARAASLMDIKSRGYGVSSEIIGEIHRNGLRMREVKIKTIYTPETISKGTGTSVGIRILLRLILNMLRRV</sequence>
<dbReference type="AlphaFoldDB" id="A0A842YKJ6"/>